<evidence type="ECO:0000256" key="7">
    <source>
        <dbReference type="ARBA" id="ARBA00023273"/>
    </source>
</evidence>
<evidence type="ECO:0000256" key="4">
    <source>
        <dbReference type="ARBA" id="ARBA00022846"/>
    </source>
</evidence>
<feature type="domain" description="Dynein regulatory complex protein 1 C-terminal" evidence="13">
    <location>
        <begin position="517"/>
        <end position="572"/>
    </location>
</feature>
<keyword evidence="6" id="KW-0969">Cilium</keyword>
<comment type="function">
    <text evidence="9">Component of the nexin-dynein regulatory complex (N-DRC) a key regulator of ciliary/flagellar motility which maintains the alignment and integrity of the distal axoneme and regulates microtubule sliding in motile axonemes. Plays a critical role in the assembly of N-DRC and also stabilizes the assembly of multiple inner dynein arms and radial spokes. Coassembles with CCDC65/DRC2 to form a central scaffold needed for assembly of the N-DRC and its attachment to the outer doublet microtubules.</text>
</comment>
<evidence type="ECO:0000256" key="5">
    <source>
        <dbReference type="ARBA" id="ARBA00023054"/>
    </source>
</evidence>
<evidence type="ECO:0000256" key="2">
    <source>
        <dbReference type="ARBA" id="ARBA00009688"/>
    </source>
</evidence>
<dbReference type="GeneTree" id="ENSGT00940000176160"/>
<sequence length="591" mass="68431">MQSQEGAATRPEANEAPQAAVAEQPMTAQRVIRLHRDLLSFFTDLQTAADAKQSLRRTKFEEALRLRVERLDDSKNFSLKKLEEIKEGWAQAATKSTLPDLLDSLRGQQALCSEMMGHKMDLIALLQKNWLDGDERHSIDLRKQTEALDLMVERMDKVRHMTMANKELAHIQSPHDIFLTQSLREWEGYQTELRARRKEWLTQRKLAMEEYENAMPKLELAQEECNTSKRSIDMKLMELEREQEEIKGKRNVLEARKLSCDEKPEVIYLLRKRVNTLKVQLSDIMKMIQMEEESFQRREQYLLDDIRHSMAQHKRIQKKMKHFALSDAQTFVEMSRMLVAEVKLLAESALAADSHLCAHLGLTWERPAAAMERCYPIQPQDKFEMAAQVYAESVAEVDAETMTALLGLLGDELGFLMENSEHLSFLYNERRTAEKLLGLLNAFDFYDDDLNRLAAFLLKYEEQHRERAGQSDGDAAQLIHPNNVLPAFLSFVSYRVHCMKSSALRHYLDWDADADKAFWETLANIIPAAKLRVWDAAEIALTQYLAVLEENSEIFQKNLTLEEENRELRRQLSCENDGSAFLLKGFLEKDT</sequence>
<dbReference type="GO" id="GO:0060285">
    <property type="term" value="P:cilium-dependent cell motility"/>
    <property type="evidence" value="ECO:0007669"/>
    <property type="project" value="TreeGrafter"/>
</dbReference>
<dbReference type="GO" id="GO:0005858">
    <property type="term" value="C:axonemal dynein complex"/>
    <property type="evidence" value="ECO:0007669"/>
    <property type="project" value="InterPro"/>
</dbReference>
<evidence type="ECO:0000256" key="9">
    <source>
        <dbReference type="ARBA" id="ARBA00046115"/>
    </source>
</evidence>
<dbReference type="InterPro" id="IPR039505">
    <property type="entry name" value="DRC1/2_N"/>
</dbReference>
<feature type="region of interest" description="Disordered" evidence="11">
    <location>
        <begin position="1"/>
        <end position="24"/>
    </location>
</feature>
<dbReference type="OrthoDB" id="10260459at2759"/>
<keyword evidence="5 10" id="KW-0175">Coiled coil</keyword>
<evidence type="ECO:0000256" key="1">
    <source>
        <dbReference type="ARBA" id="ARBA00004611"/>
    </source>
</evidence>
<dbReference type="KEGG" id="hcq:109517896"/>
<dbReference type="GO" id="GO:0003352">
    <property type="term" value="P:regulation of cilium movement"/>
    <property type="evidence" value="ECO:0007669"/>
    <property type="project" value="TreeGrafter"/>
</dbReference>
<dbReference type="Pfam" id="PF14775">
    <property type="entry name" value="NYD-SP28_assoc"/>
    <property type="match status" value="1"/>
</dbReference>
<evidence type="ECO:0000256" key="10">
    <source>
        <dbReference type="SAM" id="Coils"/>
    </source>
</evidence>
<dbReference type="AlphaFoldDB" id="A0A3Q3DBS6"/>
<evidence type="ECO:0000259" key="13">
    <source>
        <dbReference type="Pfam" id="PF14775"/>
    </source>
</evidence>
<evidence type="ECO:0000313" key="14">
    <source>
        <dbReference type="Ensembl" id="ENSHCOP00000007969.1"/>
    </source>
</evidence>
<evidence type="ECO:0000256" key="3">
    <source>
        <dbReference type="ARBA" id="ARBA00013815"/>
    </source>
</evidence>
<evidence type="ECO:0000256" key="11">
    <source>
        <dbReference type="SAM" id="MobiDB-lite"/>
    </source>
</evidence>
<keyword evidence="15" id="KW-1185">Reference proteome</keyword>
<organism evidence="14 15">
    <name type="scientific">Hippocampus comes</name>
    <name type="common">Tiger tail seahorse</name>
    <dbReference type="NCBI Taxonomy" id="109280"/>
    <lineage>
        <taxon>Eukaryota</taxon>
        <taxon>Metazoa</taxon>
        <taxon>Chordata</taxon>
        <taxon>Craniata</taxon>
        <taxon>Vertebrata</taxon>
        <taxon>Euteleostomi</taxon>
        <taxon>Actinopterygii</taxon>
        <taxon>Neopterygii</taxon>
        <taxon>Teleostei</taxon>
        <taxon>Neoteleostei</taxon>
        <taxon>Acanthomorphata</taxon>
        <taxon>Syngnathiaria</taxon>
        <taxon>Syngnathiformes</taxon>
        <taxon>Syngnathoidei</taxon>
        <taxon>Syngnathidae</taxon>
        <taxon>Hippocampus</taxon>
    </lineage>
</organism>
<accession>A0A3Q3DBS6</accession>
<dbReference type="Proteomes" id="UP000264820">
    <property type="component" value="Unplaced"/>
</dbReference>
<comment type="subcellular location">
    <subcellularLocation>
        <location evidence="1">Cytoplasm</location>
        <location evidence="1">Cytoskeleton</location>
        <location evidence="1">Flagellum axoneme</location>
    </subcellularLocation>
</comment>
<dbReference type="Ensembl" id="ENSHCOT00000001102.1">
    <property type="protein sequence ID" value="ENSHCOP00000007969.1"/>
    <property type="gene ID" value="ENSHCOG00000010100.1"/>
</dbReference>
<dbReference type="RefSeq" id="XP_019728936.1">
    <property type="nucleotide sequence ID" value="XM_019873377.1"/>
</dbReference>
<evidence type="ECO:0000313" key="15">
    <source>
        <dbReference type="Proteomes" id="UP000264820"/>
    </source>
</evidence>
<dbReference type="STRING" id="109280.ENSHCOP00000007969"/>
<dbReference type="GeneID" id="109517896"/>
<reference evidence="14" key="1">
    <citation type="submission" date="2025-08" db="UniProtKB">
        <authorList>
            <consortium name="Ensembl"/>
        </authorList>
    </citation>
    <scope>IDENTIFICATION</scope>
</reference>
<feature type="domain" description="Dynein regulatory complex protein 1/2 N-terminal" evidence="12">
    <location>
        <begin position="48"/>
        <end position="146"/>
    </location>
</feature>
<proteinExistence type="inferred from homology"/>
<dbReference type="GO" id="GO:0070286">
    <property type="term" value="P:axonemal dynein complex assembly"/>
    <property type="evidence" value="ECO:0007669"/>
    <property type="project" value="InterPro"/>
</dbReference>
<evidence type="ECO:0000256" key="6">
    <source>
        <dbReference type="ARBA" id="ARBA00023069"/>
    </source>
</evidence>
<reference evidence="14" key="2">
    <citation type="submission" date="2025-09" db="UniProtKB">
        <authorList>
            <consortium name="Ensembl"/>
        </authorList>
    </citation>
    <scope>IDENTIFICATION</scope>
</reference>
<evidence type="ECO:0000259" key="12">
    <source>
        <dbReference type="Pfam" id="PF14772"/>
    </source>
</evidence>
<name>A0A3Q3DBS6_HIPCM</name>
<dbReference type="PANTHER" id="PTHR21625:SF1">
    <property type="entry name" value="DYNEIN REGULATORY COMPLEX PROTEIN 1"/>
    <property type="match status" value="1"/>
</dbReference>
<comment type="similarity">
    <text evidence="2">Belongs to the DRC1 family.</text>
</comment>
<dbReference type="InterPro" id="IPR029440">
    <property type="entry name" value="DRC1_C"/>
</dbReference>
<protein>
    <recommendedName>
        <fullName evidence="3">Dynein regulatory complex protein 1</fullName>
    </recommendedName>
    <alternativeName>
        <fullName evidence="8">Coiled-coil domain-containing protein 164</fullName>
    </alternativeName>
</protein>
<keyword evidence="7" id="KW-0966">Cell projection</keyword>
<dbReference type="Pfam" id="PF14772">
    <property type="entry name" value="NYD-SP28"/>
    <property type="match status" value="1"/>
</dbReference>
<keyword evidence="4" id="KW-0282">Flagellum</keyword>
<evidence type="ECO:0000256" key="8">
    <source>
        <dbReference type="ARBA" id="ARBA00031554"/>
    </source>
</evidence>
<dbReference type="PANTHER" id="PTHR21625">
    <property type="entry name" value="NYD-SP28 PROTEIN"/>
    <property type="match status" value="1"/>
</dbReference>
<dbReference type="InterPro" id="IPR039750">
    <property type="entry name" value="DRC1/DRC2"/>
</dbReference>
<feature type="coiled-coil region" evidence="10">
    <location>
        <begin position="229"/>
        <end position="256"/>
    </location>
</feature>